<reference evidence="1" key="1">
    <citation type="submission" date="2021-02" db="EMBL/GenBank/DDBJ databases">
        <authorList>
            <consortium name="DOE Joint Genome Institute"/>
            <person name="Ahrendt S."/>
            <person name="Looney B.P."/>
            <person name="Miyauchi S."/>
            <person name="Morin E."/>
            <person name="Drula E."/>
            <person name="Courty P.E."/>
            <person name="Chicoki N."/>
            <person name="Fauchery L."/>
            <person name="Kohler A."/>
            <person name="Kuo A."/>
            <person name="Labutti K."/>
            <person name="Pangilinan J."/>
            <person name="Lipzen A."/>
            <person name="Riley R."/>
            <person name="Andreopoulos W."/>
            <person name="He G."/>
            <person name="Johnson J."/>
            <person name="Barry K.W."/>
            <person name="Grigoriev I.V."/>
            <person name="Nagy L."/>
            <person name="Hibbett D."/>
            <person name="Henrissat B."/>
            <person name="Matheny P.B."/>
            <person name="Labbe J."/>
            <person name="Martin F."/>
        </authorList>
    </citation>
    <scope>NUCLEOTIDE SEQUENCE</scope>
    <source>
        <strain evidence="1">FP105234-sp</strain>
    </source>
</reference>
<evidence type="ECO:0000313" key="2">
    <source>
        <dbReference type="Proteomes" id="UP000814033"/>
    </source>
</evidence>
<keyword evidence="2" id="KW-1185">Reference proteome</keyword>
<dbReference type="Proteomes" id="UP000814033">
    <property type="component" value="Unassembled WGS sequence"/>
</dbReference>
<dbReference type="EMBL" id="MU275926">
    <property type="protein sequence ID" value="KAI0046432.1"/>
    <property type="molecule type" value="Genomic_DNA"/>
</dbReference>
<reference evidence="1" key="2">
    <citation type="journal article" date="2022" name="New Phytol.">
        <title>Evolutionary transition to the ectomycorrhizal habit in the genomes of a hyperdiverse lineage of mushroom-forming fungi.</title>
        <authorList>
            <person name="Looney B."/>
            <person name="Miyauchi S."/>
            <person name="Morin E."/>
            <person name="Drula E."/>
            <person name="Courty P.E."/>
            <person name="Kohler A."/>
            <person name="Kuo A."/>
            <person name="LaButti K."/>
            <person name="Pangilinan J."/>
            <person name="Lipzen A."/>
            <person name="Riley R."/>
            <person name="Andreopoulos W."/>
            <person name="He G."/>
            <person name="Johnson J."/>
            <person name="Nolan M."/>
            <person name="Tritt A."/>
            <person name="Barry K.W."/>
            <person name="Grigoriev I.V."/>
            <person name="Nagy L.G."/>
            <person name="Hibbett D."/>
            <person name="Henrissat B."/>
            <person name="Matheny P.B."/>
            <person name="Labbe J."/>
            <person name="Martin F.M."/>
        </authorList>
    </citation>
    <scope>NUCLEOTIDE SEQUENCE</scope>
    <source>
        <strain evidence="1">FP105234-sp</strain>
    </source>
</reference>
<accession>A0ACB8RRJ2</accession>
<evidence type="ECO:0000313" key="1">
    <source>
        <dbReference type="EMBL" id="KAI0046432.1"/>
    </source>
</evidence>
<comment type="caution">
    <text evidence="1">The sequence shown here is derived from an EMBL/GenBank/DDBJ whole genome shotgun (WGS) entry which is preliminary data.</text>
</comment>
<name>A0ACB8RRJ2_9AGAM</name>
<gene>
    <name evidence="1" type="ORF">FA95DRAFT_1520351</name>
</gene>
<sequence length="1630" mass="180293">MAHIERNRGVPASAETRLARLELKVERITGLPKIRCVKGFRVFIRVDGNTEQHTRLSTGKIDTVWNAPETYVFDFSEISQVHLEVWADRRFTQMKCVAKGSFLAPALLEAGNGPCSLDIIYPQENLGLQCQLYIAATAISQDAEHLGVNIQVANLIAQPASTITLAISAATTVAGSVPENTASTVDVWVQLLEKVNLLASVMDKVSEIHPYLSAAWTILDAGRKIMVAQHERTSRVEALGQVMINVYTSIDMTADLKKSKAQEEVFSSLSKQTLECGYFIVDYYRNRSKWQDAFKNILPKTDTLISKYEEQFTKLREALQCYTAIETQFIVQRMFEKIEKVENAMENMALPDMPYYAIGARYQMGKKCLAGTREDLLSNIRAWIDNVDGHHDASRVFLLTGLSGTGKSSVAHSVAEHYDTLNRLGSSFCFNKNRSATCNAEHLFSTIALDLAQFDPSFGKALIKYIGNKQSLRGAQDLKEQLKNFICLPIQELTFVGPIVIVIDALDESGSVNSRAQLLEAFMAMLSHLPSNFRILLTSRPENDIVKALLGNQQIHHLNMSDVSKESTNDDILTYIQSELRDAKGIPYPVFQNQHYDILAMKAEGLFQWAYIACSVIRESTPSGMFEEFTSLTSNTFKQNKGPLDDIYLYVLSALVASPNTSQKDRKVNVLKTLLGQVLAAFEPLSADSLKEMYNMSPKAAWMEDFDWALSKLGALLTGVIDCSEPIQFIHTSFRDFLTNEPHSGEFYLEDISQNHELFAWGTLHTLSKVLKFNMCDFPSSYCANSDVSGLDKRVDSYFSTCSKYAIEYWGQHFAKSLLNAELESFIMQFLEIKLLFWLEALSLLKLVNTATTTLYAINMSCKMKELKLYVLDANRFVLIFAPAMVRSIPHIYISSIVCAPQESLVYKWYTKCLQHLPKIPMGHISYWPATVMKIENANLSYINTIAYSPNGQHIVSGSDDQTIHIWDAHTGQPVGTPLKGHTSPVQSVAYSPDGQHILSGSFDGTIRIWDALTGQPVGTPLRRHTNPVQSVAYSPDGQYIVSGSYDQTIRIWDAHTGQPVGAPLEGHTSWVQSVAYSPDGQYIVSGSYDQTIRIWDAHTGQPVGAPLEGHTSWVHSVAYSPDGQHIVSGSTVAYSPDGQHIVSGSIDNTVRIWDAHIGQPVGAPLEGHTSWVKSVAYSPDGQHIVSGSLDKTIRIWDAHTGQPVDVSLGGHTHLITSVAYSPQGRQIVSGSHDQTICIWDAHTGQPVGTPLKGHTDQVKSVAYSPDGQYIVSGSRDRTIRIWDAHTGHPVGRPLKGHTDSVESVAYSPDAHHIVSGSHDKTIRIWDAHTGQALGTPLEEHTGRDAHTVQDLDAPFEGHTGWIRSVAYSPDGQHIVSGSADGPIRIWDARTGHPVGRPLKGHRDSVESVAYSPDAHHIVSGSRDKTIRIWDAHTGQRVGRRLKGEIVAYSPDGQHIVSGSVDGTIHIWDAHTGLPVGRPLEGHTDVVQSVAYSPDGQHIVSGSNDRTIRIWDAQTGPLEGFTYLVESMAYSRSQQHIMSGSNGVTSIFNHPSIKFSPYQDHALTHLDSLYTLHPDINIKLSLQNDGWIIDSASSPPVLFMWLPPHYQSKGLYTPDTCRILGGHALALDLS</sequence>
<feature type="non-terminal residue" evidence="1">
    <location>
        <position position="1630"/>
    </location>
</feature>
<organism evidence="1 2">
    <name type="scientific">Auriscalpium vulgare</name>
    <dbReference type="NCBI Taxonomy" id="40419"/>
    <lineage>
        <taxon>Eukaryota</taxon>
        <taxon>Fungi</taxon>
        <taxon>Dikarya</taxon>
        <taxon>Basidiomycota</taxon>
        <taxon>Agaricomycotina</taxon>
        <taxon>Agaricomycetes</taxon>
        <taxon>Russulales</taxon>
        <taxon>Auriscalpiaceae</taxon>
        <taxon>Auriscalpium</taxon>
    </lineage>
</organism>
<protein>
    <submittedName>
        <fullName evidence="1">WD40 repeat-like protein</fullName>
    </submittedName>
</protein>
<proteinExistence type="predicted"/>